<gene>
    <name evidence="2" type="ORF">E4M00_08095</name>
</gene>
<dbReference type="AlphaFoldDB" id="A0A4Y9R2R0"/>
<reference evidence="2 3" key="1">
    <citation type="journal article" date="2018" name="J. Microbiol.">
        <title>Leifsonia flava sp. nov., a novel actinobacterium isolated from the rhizosphere of Aquilegia viridiflora.</title>
        <authorList>
            <person name="Cai Y."/>
            <person name="Tao W.Z."/>
            <person name="Ma Y.J."/>
            <person name="Cheng J."/>
            <person name="Zhang M.Y."/>
            <person name="Zhang Y.X."/>
        </authorList>
    </citation>
    <scope>NUCLEOTIDE SEQUENCE [LARGE SCALE GENOMIC DNA]</scope>
    <source>
        <strain evidence="2 3">SYP-B2174</strain>
    </source>
</reference>
<proteinExistence type="predicted"/>
<organism evidence="2 3">
    <name type="scientific">Orlajensenia leifsoniae</name>
    <dbReference type="NCBI Taxonomy" id="2561933"/>
    <lineage>
        <taxon>Bacteria</taxon>
        <taxon>Bacillati</taxon>
        <taxon>Actinomycetota</taxon>
        <taxon>Actinomycetes</taxon>
        <taxon>Micrococcales</taxon>
        <taxon>Microbacteriaceae</taxon>
        <taxon>Orlajensenia</taxon>
    </lineage>
</organism>
<protein>
    <submittedName>
        <fullName evidence="2">DUF1801 domain-containing protein</fullName>
    </submittedName>
</protein>
<comment type="caution">
    <text evidence="2">The sequence shown here is derived from an EMBL/GenBank/DDBJ whole genome shotgun (WGS) entry which is preliminary data.</text>
</comment>
<feature type="domain" description="YdhG-like" evidence="1">
    <location>
        <begin position="16"/>
        <end position="119"/>
    </location>
</feature>
<dbReference type="InterPro" id="IPR014922">
    <property type="entry name" value="YdhG-like"/>
</dbReference>
<keyword evidence="3" id="KW-1185">Reference proteome</keyword>
<evidence type="ECO:0000313" key="3">
    <source>
        <dbReference type="Proteomes" id="UP000298127"/>
    </source>
</evidence>
<dbReference type="EMBL" id="SPQZ01000003">
    <property type="protein sequence ID" value="TFV98003.1"/>
    <property type="molecule type" value="Genomic_DNA"/>
</dbReference>
<dbReference type="RefSeq" id="WP_135120018.1">
    <property type="nucleotide sequence ID" value="NZ_SPQZ01000003.1"/>
</dbReference>
<evidence type="ECO:0000259" key="1">
    <source>
        <dbReference type="Pfam" id="PF08818"/>
    </source>
</evidence>
<evidence type="ECO:0000313" key="2">
    <source>
        <dbReference type="EMBL" id="TFV98003.1"/>
    </source>
</evidence>
<sequence>MSEVGDFIAAVPSARRRADAETLLGLYTRVTGEPAVLSGTIIGFGSYHYTYDSGREGDVAAAGFAPRKAAMSIYLTDGIGRYTEQLAQLGPHTSGVGCLYIRDLSAIDIGVLEQIITESYTTLTSDTYKLRARDGQPAPE</sequence>
<name>A0A4Y9R2R0_9MICO</name>
<dbReference type="Pfam" id="PF08818">
    <property type="entry name" value="DUF1801"/>
    <property type="match status" value="1"/>
</dbReference>
<dbReference type="SUPFAM" id="SSF159888">
    <property type="entry name" value="YdhG-like"/>
    <property type="match status" value="1"/>
</dbReference>
<dbReference type="Proteomes" id="UP000298127">
    <property type="component" value="Unassembled WGS sequence"/>
</dbReference>
<accession>A0A4Y9R2R0</accession>